<dbReference type="Proteomes" id="UP000717752">
    <property type="component" value="Unassembled WGS sequence"/>
</dbReference>
<keyword evidence="2" id="KW-0812">Transmembrane</keyword>
<dbReference type="EMBL" id="JAEUAK010000001">
    <property type="protein sequence ID" value="MBW9051320.1"/>
    <property type="molecule type" value="Genomic_DNA"/>
</dbReference>
<evidence type="ECO:0000256" key="1">
    <source>
        <dbReference type="SAM" id="MobiDB-lite"/>
    </source>
</evidence>
<evidence type="ECO:0000313" key="4">
    <source>
        <dbReference type="Proteomes" id="UP000717752"/>
    </source>
</evidence>
<evidence type="ECO:0008006" key="5">
    <source>
        <dbReference type="Google" id="ProtNLM"/>
    </source>
</evidence>
<evidence type="ECO:0000256" key="2">
    <source>
        <dbReference type="SAM" id="Phobius"/>
    </source>
</evidence>
<organism evidence="3 4">
    <name type="scientific">Rhizobium mesosinicum</name>
    <dbReference type="NCBI Taxonomy" id="335017"/>
    <lineage>
        <taxon>Bacteria</taxon>
        <taxon>Pseudomonadati</taxon>
        <taxon>Pseudomonadota</taxon>
        <taxon>Alphaproteobacteria</taxon>
        <taxon>Hyphomicrobiales</taxon>
        <taxon>Rhizobiaceae</taxon>
        <taxon>Rhizobium/Agrobacterium group</taxon>
        <taxon>Rhizobium</taxon>
    </lineage>
</organism>
<keyword evidence="2" id="KW-1133">Transmembrane helix</keyword>
<keyword evidence="4" id="KW-1185">Reference proteome</keyword>
<feature type="compositionally biased region" description="Polar residues" evidence="1">
    <location>
        <begin position="36"/>
        <end position="48"/>
    </location>
</feature>
<evidence type="ECO:0000313" key="3">
    <source>
        <dbReference type="EMBL" id="MBW9051320.1"/>
    </source>
</evidence>
<feature type="region of interest" description="Disordered" evidence="1">
    <location>
        <begin position="36"/>
        <end position="56"/>
    </location>
</feature>
<comment type="caution">
    <text evidence="3">The sequence shown here is derived from an EMBL/GenBank/DDBJ whole genome shotgun (WGS) entry which is preliminary data.</text>
</comment>
<sequence length="56" mass="6056">MAKTPRIAIRGMIFYVLALLVLGIIIGAVYTRFGSPSNPAERSASETLPQADKPRP</sequence>
<proteinExistence type="predicted"/>
<feature type="transmembrane region" description="Helical" evidence="2">
    <location>
        <begin position="12"/>
        <end position="33"/>
    </location>
</feature>
<keyword evidence="2" id="KW-0472">Membrane</keyword>
<dbReference type="RefSeq" id="WP_183827084.1">
    <property type="nucleotide sequence ID" value="NZ_JAEUAK010000001.1"/>
</dbReference>
<gene>
    <name evidence="3" type="ORF">JNB85_02695</name>
</gene>
<name>A0ABS7GN13_9HYPH</name>
<reference evidence="3 4" key="1">
    <citation type="journal article" date="2021" name="MBio">
        <title>Poor Competitiveness of Bradyrhizobium in Pigeon Pea Root Colonization in Indian Soils.</title>
        <authorList>
            <person name="Chalasani D."/>
            <person name="Basu A."/>
            <person name="Pullabhotla S.V.S.R.N."/>
            <person name="Jorrin B."/>
            <person name="Neal A.L."/>
            <person name="Poole P.S."/>
            <person name="Podile A.R."/>
            <person name="Tkacz A."/>
        </authorList>
    </citation>
    <scope>NUCLEOTIDE SEQUENCE [LARGE SCALE GENOMIC DNA]</scope>
    <source>
        <strain evidence="3 4">HU56</strain>
    </source>
</reference>
<accession>A0ABS7GN13</accession>
<protein>
    <recommendedName>
        <fullName evidence="5">Histidine kinase</fullName>
    </recommendedName>
</protein>